<dbReference type="NCBIfam" id="TIGR03771">
    <property type="entry name" value="anch_rpt_ABC"/>
    <property type="match status" value="1"/>
</dbReference>
<dbReference type="Proteomes" id="UP000067689">
    <property type="component" value="Chromosome"/>
</dbReference>
<comment type="similarity">
    <text evidence="1">Belongs to the ABC transporter superfamily.</text>
</comment>
<dbReference type="AlphaFoldDB" id="A0A0U4B837"/>
<dbReference type="SUPFAM" id="SSF52540">
    <property type="entry name" value="P-loop containing nucleoside triphosphate hydrolases"/>
    <property type="match status" value="1"/>
</dbReference>
<sequence length="245" mass="25902">MRVSGLAVDLAGRAVLRDVALTVEPGQVVGLVGPNGAGKTTLMRAVLGVVPRRGGEVVVDGRPVRPGRSGIGHVPQRVDVAWDFPVSVADMVASGLTGTRWTGWRPGAAGWRAVADALERTHVRDLADRPVAELSGGQRQRVLLARALVLQSSVLLLDEPLTGLDVPAQDLITSLVRELADDGLAVLMSTHDLVGAVDQCDRFVLVNGTVRADGPTREVAADVQAWVETFRTRPDSALVRALQAV</sequence>
<dbReference type="Pfam" id="PF00005">
    <property type="entry name" value="ABC_tran"/>
    <property type="match status" value="1"/>
</dbReference>
<proteinExistence type="inferred from homology"/>
<dbReference type="PATRIC" id="fig|2041.4.peg.1116"/>
<dbReference type="EMBL" id="CP011502">
    <property type="protein sequence ID" value="ALX04169.1"/>
    <property type="molecule type" value="Genomic_DNA"/>
</dbReference>
<dbReference type="PROSITE" id="PS00211">
    <property type="entry name" value="ABC_TRANSPORTER_1"/>
    <property type="match status" value="1"/>
</dbReference>
<evidence type="ECO:0000256" key="4">
    <source>
        <dbReference type="ARBA" id="ARBA00022840"/>
    </source>
</evidence>
<dbReference type="Gene3D" id="3.40.50.300">
    <property type="entry name" value="P-loop containing nucleotide triphosphate hydrolases"/>
    <property type="match status" value="1"/>
</dbReference>
<gene>
    <name evidence="6" type="ORF">AERYTH_05370</name>
</gene>
<keyword evidence="3" id="KW-0547">Nucleotide-binding</keyword>
<dbReference type="SMART" id="SM00382">
    <property type="entry name" value="AAA"/>
    <property type="match status" value="1"/>
</dbReference>
<dbReference type="KEGG" id="aer:AERYTH_05370"/>
<evidence type="ECO:0000313" key="7">
    <source>
        <dbReference type="Proteomes" id="UP000067689"/>
    </source>
</evidence>
<organism evidence="6 7">
    <name type="scientific">Aeromicrobium erythreum</name>
    <dbReference type="NCBI Taxonomy" id="2041"/>
    <lineage>
        <taxon>Bacteria</taxon>
        <taxon>Bacillati</taxon>
        <taxon>Actinomycetota</taxon>
        <taxon>Actinomycetes</taxon>
        <taxon>Propionibacteriales</taxon>
        <taxon>Nocardioidaceae</taxon>
        <taxon>Aeromicrobium</taxon>
    </lineage>
</organism>
<dbReference type="InterPro" id="IPR022508">
    <property type="entry name" value="ABC_trspt_anch-rpt_ATP-bd"/>
</dbReference>
<evidence type="ECO:0000256" key="1">
    <source>
        <dbReference type="ARBA" id="ARBA00005417"/>
    </source>
</evidence>
<dbReference type="PANTHER" id="PTHR42734:SF5">
    <property type="entry name" value="IRON TRANSPORT SYSTEM ATP-BINDING PROTEIN HI_0361-RELATED"/>
    <property type="match status" value="1"/>
</dbReference>
<keyword evidence="2" id="KW-0813">Transport</keyword>
<keyword evidence="4 6" id="KW-0067">ATP-binding</keyword>
<accession>A0A0U4B837</accession>
<protein>
    <submittedName>
        <fullName evidence="6">ABC transporter ATP-binding protein</fullName>
    </submittedName>
</protein>
<dbReference type="CDD" id="cd03235">
    <property type="entry name" value="ABC_Metallic_Cations"/>
    <property type="match status" value="1"/>
</dbReference>
<dbReference type="PANTHER" id="PTHR42734">
    <property type="entry name" value="METAL TRANSPORT SYSTEM ATP-BINDING PROTEIN TM_0124-RELATED"/>
    <property type="match status" value="1"/>
</dbReference>
<evidence type="ECO:0000256" key="3">
    <source>
        <dbReference type="ARBA" id="ARBA00022741"/>
    </source>
</evidence>
<dbReference type="InterPro" id="IPR050153">
    <property type="entry name" value="Metal_Ion_Import_ABC"/>
</dbReference>
<dbReference type="GO" id="GO:0016887">
    <property type="term" value="F:ATP hydrolysis activity"/>
    <property type="evidence" value="ECO:0007669"/>
    <property type="project" value="InterPro"/>
</dbReference>
<evidence type="ECO:0000313" key="6">
    <source>
        <dbReference type="EMBL" id="ALX04169.1"/>
    </source>
</evidence>
<dbReference type="InterPro" id="IPR003593">
    <property type="entry name" value="AAA+_ATPase"/>
</dbReference>
<dbReference type="STRING" id="2041.AERYTH_05370"/>
<keyword evidence="7" id="KW-1185">Reference proteome</keyword>
<name>A0A0U4B837_9ACTN</name>
<feature type="domain" description="ABC transporter" evidence="5">
    <location>
        <begin position="1"/>
        <end position="232"/>
    </location>
</feature>
<dbReference type="InterPro" id="IPR003439">
    <property type="entry name" value="ABC_transporter-like_ATP-bd"/>
</dbReference>
<reference evidence="6 7" key="1">
    <citation type="journal article" date="1991" name="Int. J. Syst. Bacteriol.">
        <title>Description of the erythromycin-producing bacterium Arthrobacter sp. strain NRRL B-3381 as Aeromicrobium erythreum gen. nov., sp. nov.</title>
        <authorList>
            <person name="Miller E.S."/>
            <person name="Woese C.R."/>
            <person name="Brenner S."/>
        </authorList>
    </citation>
    <scope>NUCLEOTIDE SEQUENCE [LARGE SCALE GENOMIC DNA]</scope>
    <source>
        <strain evidence="6 7">AR18</strain>
    </source>
</reference>
<dbReference type="InterPro" id="IPR017871">
    <property type="entry name" value="ABC_transporter-like_CS"/>
</dbReference>
<dbReference type="GO" id="GO:0005524">
    <property type="term" value="F:ATP binding"/>
    <property type="evidence" value="ECO:0007669"/>
    <property type="project" value="UniProtKB-KW"/>
</dbReference>
<dbReference type="InterPro" id="IPR027417">
    <property type="entry name" value="P-loop_NTPase"/>
</dbReference>
<dbReference type="PROSITE" id="PS50893">
    <property type="entry name" value="ABC_TRANSPORTER_2"/>
    <property type="match status" value="1"/>
</dbReference>
<evidence type="ECO:0000259" key="5">
    <source>
        <dbReference type="PROSITE" id="PS50893"/>
    </source>
</evidence>
<evidence type="ECO:0000256" key="2">
    <source>
        <dbReference type="ARBA" id="ARBA00022448"/>
    </source>
</evidence>